<keyword evidence="8" id="KW-1185">Reference proteome</keyword>
<dbReference type="InterPro" id="IPR001279">
    <property type="entry name" value="Metallo-B-lactamas"/>
</dbReference>
<dbReference type="CDD" id="cd07729">
    <property type="entry name" value="AHL_lactonase_MBL-fold"/>
    <property type="match status" value="1"/>
</dbReference>
<keyword evidence="5" id="KW-0862">Zinc</keyword>
<evidence type="ECO:0000256" key="2">
    <source>
        <dbReference type="ARBA" id="ARBA00007749"/>
    </source>
</evidence>
<reference evidence="7" key="2">
    <citation type="submission" date="2022-09" db="EMBL/GenBank/DDBJ databases">
        <title>Biosynthetic gene clusters of Dactylosporangioum fulvum.</title>
        <authorList>
            <person name="Caradec T."/>
        </authorList>
    </citation>
    <scope>NUCLEOTIDE SEQUENCE</scope>
    <source>
        <strain evidence="7">NRRL B-16292</strain>
    </source>
</reference>
<organism evidence="7 8">
    <name type="scientific">Dactylosporangium fulvum</name>
    <dbReference type="NCBI Taxonomy" id="53359"/>
    <lineage>
        <taxon>Bacteria</taxon>
        <taxon>Bacillati</taxon>
        <taxon>Actinomycetota</taxon>
        <taxon>Actinomycetes</taxon>
        <taxon>Micromonosporales</taxon>
        <taxon>Micromonosporaceae</taxon>
        <taxon>Dactylosporangium</taxon>
    </lineage>
</organism>
<name>A0ABY5WD12_9ACTN</name>
<feature type="domain" description="Metallo-beta-lactamase" evidence="6">
    <location>
        <begin position="17"/>
        <end position="215"/>
    </location>
</feature>
<dbReference type="InterPro" id="IPR036866">
    <property type="entry name" value="RibonucZ/Hydroxyglut_hydro"/>
</dbReference>
<evidence type="ECO:0000259" key="6">
    <source>
        <dbReference type="SMART" id="SM00849"/>
    </source>
</evidence>
<evidence type="ECO:0000256" key="3">
    <source>
        <dbReference type="ARBA" id="ARBA00022723"/>
    </source>
</evidence>
<dbReference type="RefSeq" id="WP_259865071.1">
    <property type="nucleotide sequence ID" value="NZ_BAAAST010000133.1"/>
</dbReference>
<evidence type="ECO:0000256" key="4">
    <source>
        <dbReference type="ARBA" id="ARBA00022801"/>
    </source>
</evidence>
<dbReference type="Gene3D" id="3.60.15.10">
    <property type="entry name" value="Ribonuclease Z/Hydroxyacylglutathione hydrolase-like"/>
    <property type="match status" value="1"/>
</dbReference>
<dbReference type="SMART" id="SM00849">
    <property type="entry name" value="Lactamase_B"/>
    <property type="match status" value="1"/>
</dbReference>
<dbReference type="InterPro" id="IPR051013">
    <property type="entry name" value="MBL_superfamily_lactonases"/>
</dbReference>
<comment type="similarity">
    <text evidence="2">Belongs to the metallo-beta-lactamase superfamily.</text>
</comment>
<protein>
    <submittedName>
        <fullName evidence="7">N-acyl homoserine lactonase family protein</fullName>
    </submittedName>
</protein>
<comment type="cofactor">
    <cofactor evidence="1">
        <name>Zn(2+)</name>
        <dbReference type="ChEBI" id="CHEBI:29105"/>
    </cofactor>
</comment>
<dbReference type="PANTHER" id="PTHR42978">
    <property type="entry name" value="QUORUM-QUENCHING LACTONASE YTNP-RELATED-RELATED"/>
    <property type="match status" value="1"/>
</dbReference>
<evidence type="ECO:0000313" key="7">
    <source>
        <dbReference type="EMBL" id="UWP86111.1"/>
    </source>
</evidence>
<keyword evidence="3" id="KW-0479">Metal-binding</keyword>
<dbReference type="SUPFAM" id="SSF56281">
    <property type="entry name" value="Metallo-hydrolase/oxidoreductase"/>
    <property type="match status" value="1"/>
</dbReference>
<sequence length="231" mass="25252">MQLHLLLLGMVRGADLPVPGYLIVTDAGDVVLVDTGPPAGGPPDGPLRVDEHHRLLPQLELLGVRPADVRYVICSHLDPDHAGNHDSFPGARFVIQRAHYDVARSGAVPRFELTRAHWDDPRLRYSLVDGDTELVPGIELIESGGHVPGHQSVLVRLPRTGPVLLAIDAIPNGLALDPQQRPVFPLDLDAEAVRDSTGKLVKIAQREGALIVRGHDPQQWRQLITSPYSYQ</sequence>
<dbReference type="EMBL" id="CP073720">
    <property type="protein sequence ID" value="UWP86111.1"/>
    <property type="molecule type" value="Genomic_DNA"/>
</dbReference>
<dbReference type="PANTHER" id="PTHR42978:SF7">
    <property type="entry name" value="METALLO-HYDROLASE RV2300C-RELATED"/>
    <property type="match status" value="1"/>
</dbReference>
<dbReference type="Proteomes" id="UP001059617">
    <property type="component" value="Chromosome"/>
</dbReference>
<accession>A0ABY5WD12</accession>
<proteinExistence type="inferred from homology"/>
<evidence type="ECO:0000256" key="5">
    <source>
        <dbReference type="ARBA" id="ARBA00022833"/>
    </source>
</evidence>
<evidence type="ECO:0000256" key="1">
    <source>
        <dbReference type="ARBA" id="ARBA00001947"/>
    </source>
</evidence>
<dbReference type="Pfam" id="PF00753">
    <property type="entry name" value="Lactamase_B"/>
    <property type="match status" value="1"/>
</dbReference>
<reference evidence="7" key="1">
    <citation type="submission" date="2021-04" db="EMBL/GenBank/DDBJ databases">
        <authorList>
            <person name="Hartkoorn R.C."/>
            <person name="Beaudoing E."/>
            <person name="Hot D."/>
        </authorList>
    </citation>
    <scope>NUCLEOTIDE SEQUENCE</scope>
    <source>
        <strain evidence="7">NRRL B-16292</strain>
    </source>
</reference>
<evidence type="ECO:0000313" key="8">
    <source>
        <dbReference type="Proteomes" id="UP001059617"/>
    </source>
</evidence>
<gene>
    <name evidence="7" type="ORF">Dfulv_18450</name>
</gene>
<keyword evidence="4" id="KW-0378">Hydrolase</keyword>